<accession>F0QVP2</accession>
<feature type="transmembrane region" description="Helical" evidence="1">
    <location>
        <begin position="33"/>
        <end position="53"/>
    </location>
</feature>
<dbReference type="STRING" id="985053.VMUT_0684"/>
<sequence length="383" mass="42972">MGSITRNNAVLIIYVVLALLMYLGIYAKNEAPLLTGIGLFLVFTSYFLTWDLITSIVLRALKISYEVILARQSVILSITAASPLRLKIPAHVSLICSPHLLCNDDYYVVINGPQEQFNVRARWFGIAEILSIIIRISDPLGIIGNSRFIKIERTIPIEPSKWVLLAMGGQKMPGDYMRSITLMESRLGDFMYLRGYNFLEPASNIHWITSARVNDLISVARSEAGNVPRLVIMEYTPRMLKPLNDNRPIDEALVYLSYLKGLNFILVLIGNGLVRLLTITSSTSLADLELKLREIVIGMENTQELINRATSILGKYVKEVSTDELALFLYPVKTNYGLSREDVNIISKYLNKNSLLLITKASFNELIKANIDLSDVNVIVLGE</sequence>
<protein>
    <submittedName>
        <fullName evidence="2">Uncharacterized protein</fullName>
    </submittedName>
</protein>
<dbReference type="OrthoDB" id="28596at2157"/>
<evidence type="ECO:0000313" key="2">
    <source>
        <dbReference type="EMBL" id="ADY00895.1"/>
    </source>
</evidence>
<dbReference type="eggNOG" id="arCOG02742">
    <property type="taxonomic scope" value="Archaea"/>
</dbReference>
<feature type="transmembrane region" description="Helical" evidence="1">
    <location>
        <begin position="9"/>
        <end position="27"/>
    </location>
</feature>
<dbReference type="AlphaFoldDB" id="F0QVP2"/>
<keyword evidence="3" id="KW-1185">Reference proteome</keyword>
<name>F0QVP2_VULM7</name>
<keyword evidence="1" id="KW-1133">Transmembrane helix</keyword>
<gene>
    <name evidence="2" type="ordered locus">VMUT_0684</name>
</gene>
<dbReference type="KEGG" id="vmo:VMUT_0684"/>
<dbReference type="Proteomes" id="UP000007485">
    <property type="component" value="Chromosome"/>
</dbReference>
<dbReference type="GeneID" id="10288336"/>
<keyword evidence="1" id="KW-0472">Membrane</keyword>
<reference evidence="2 3" key="1">
    <citation type="journal article" date="2011" name="J. Bacteriol.">
        <title>Complete genome sequence of 'Vulcanisaeta moutnovskia' strain 768-28, a novel member of the hyperthermophilic crenarchaeal genus vulcanisaeta.</title>
        <authorList>
            <person name="Gumerov V.M."/>
            <person name="Mardanov A.V."/>
            <person name="Beletsky A.V."/>
            <person name="Prokofeva M.I."/>
            <person name="Bonch-Osmolovskaya E.A."/>
            <person name="Ravin N.V."/>
            <person name="Skryabin K.G."/>
        </authorList>
    </citation>
    <scope>NUCLEOTIDE SEQUENCE [LARGE SCALE GENOMIC DNA]</scope>
    <source>
        <strain evidence="2 3">768-28</strain>
    </source>
</reference>
<dbReference type="HOGENOM" id="CLU_757842_0_0_2"/>
<evidence type="ECO:0000313" key="3">
    <source>
        <dbReference type="Proteomes" id="UP000007485"/>
    </source>
</evidence>
<dbReference type="EMBL" id="CP002529">
    <property type="protein sequence ID" value="ADY00895.1"/>
    <property type="molecule type" value="Genomic_DNA"/>
</dbReference>
<organism evidence="2 3">
    <name type="scientific">Vulcanisaeta moutnovskia (strain 768-28)</name>
    <dbReference type="NCBI Taxonomy" id="985053"/>
    <lineage>
        <taxon>Archaea</taxon>
        <taxon>Thermoproteota</taxon>
        <taxon>Thermoprotei</taxon>
        <taxon>Thermoproteales</taxon>
        <taxon>Thermoproteaceae</taxon>
        <taxon>Vulcanisaeta</taxon>
    </lineage>
</organism>
<evidence type="ECO:0000256" key="1">
    <source>
        <dbReference type="SAM" id="Phobius"/>
    </source>
</evidence>
<proteinExistence type="predicted"/>
<dbReference type="RefSeq" id="WP_013604058.1">
    <property type="nucleotide sequence ID" value="NC_015151.1"/>
</dbReference>
<keyword evidence="1" id="KW-0812">Transmembrane</keyword>